<gene>
    <name evidence="1" type="ORF">J1777_11215</name>
</gene>
<proteinExistence type="predicted"/>
<dbReference type="RefSeq" id="WP_207575784.1">
    <property type="nucleotide sequence ID" value="NZ_JAFNME010000026.1"/>
</dbReference>
<protein>
    <submittedName>
        <fullName evidence="1">Entericidin EcnAB</fullName>
    </submittedName>
</protein>
<dbReference type="AlphaFoldDB" id="A0A939H011"/>
<organism evidence="1 2">
    <name type="scientific">Comamonas denitrificans</name>
    <dbReference type="NCBI Taxonomy" id="117506"/>
    <lineage>
        <taxon>Bacteria</taxon>
        <taxon>Pseudomonadati</taxon>
        <taxon>Pseudomonadota</taxon>
        <taxon>Betaproteobacteria</taxon>
        <taxon>Burkholderiales</taxon>
        <taxon>Comamonadaceae</taxon>
        <taxon>Comamonas</taxon>
    </lineage>
</organism>
<dbReference type="PROSITE" id="PS51257">
    <property type="entry name" value="PROKAR_LIPOPROTEIN"/>
    <property type="match status" value="1"/>
</dbReference>
<accession>A0A939H011</accession>
<keyword evidence="2" id="KW-1185">Reference proteome</keyword>
<comment type="caution">
    <text evidence="1">The sequence shown here is derived from an EMBL/GenBank/DDBJ whole genome shotgun (WGS) entry which is preliminary data.</text>
</comment>
<name>A0A939H011_9BURK</name>
<dbReference type="EMBL" id="JAFNME010000026">
    <property type="protein sequence ID" value="MBO1250386.1"/>
    <property type="molecule type" value="Genomic_DNA"/>
</dbReference>
<evidence type="ECO:0000313" key="2">
    <source>
        <dbReference type="Proteomes" id="UP000664731"/>
    </source>
</evidence>
<dbReference type="Proteomes" id="UP000664731">
    <property type="component" value="Unassembled WGS sequence"/>
</dbReference>
<reference evidence="1" key="1">
    <citation type="submission" date="2021-03" db="EMBL/GenBank/DDBJ databases">
        <title>Comamonas denitrificans.</title>
        <authorList>
            <person name="Finster K."/>
        </authorList>
    </citation>
    <scope>NUCLEOTIDE SEQUENCE</scope>
    <source>
        <strain evidence="1">MM2021_4</strain>
    </source>
</reference>
<evidence type="ECO:0000313" key="1">
    <source>
        <dbReference type="EMBL" id="MBO1250386.1"/>
    </source>
</evidence>
<sequence length="54" mass="5740">MQKFFTPIALAALVLALSGCGNTWYGVKEDTKRAGQATGQGIEKAGEKIQEIAK</sequence>